<feature type="compositionally biased region" description="Basic and acidic residues" evidence="1">
    <location>
        <begin position="988"/>
        <end position="1004"/>
    </location>
</feature>
<dbReference type="STRING" id="283909.R7T5L2"/>
<dbReference type="Gene3D" id="2.130.10.10">
    <property type="entry name" value="YVTN repeat-like/Quinoprotein amine dehydrogenase"/>
    <property type="match status" value="2"/>
</dbReference>
<feature type="region of interest" description="Disordered" evidence="1">
    <location>
        <begin position="802"/>
        <end position="840"/>
    </location>
</feature>
<feature type="compositionally biased region" description="Basic residues" evidence="1">
    <location>
        <begin position="1005"/>
        <end position="1017"/>
    </location>
</feature>
<proteinExistence type="predicted"/>
<feature type="region of interest" description="Disordered" evidence="1">
    <location>
        <begin position="1138"/>
        <end position="1169"/>
    </location>
</feature>
<dbReference type="EMBL" id="AMQN01015266">
    <property type="status" value="NOT_ANNOTATED_CDS"/>
    <property type="molecule type" value="Genomic_DNA"/>
</dbReference>
<protein>
    <submittedName>
        <fullName evidence="2 3">Uncharacterized protein</fullName>
    </submittedName>
</protein>
<dbReference type="InterPro" id="IPR036322">
    <property type="entry name" value="WD40_repeat_dom_sf"/>
</dbReference>
<feature type="compositionally biased region" description="Acidic residues" evidence="1">
    <location>
        <begin position="739"/>
        <end position="749"/>
    </location>
</feature>
<evidence type="ECO:0000313" key="4">
    <source>
        <dbReference type="Proteomes" id="UP000014760"/>
    </source>
</evidence>
<dbReference type="Proteomes" id="UP000014760">
    <property type="component" value="Unassembled WGS sequence"/>
</dbReference>
<dbReference type="EnsemblMetazoa" id="CapteT226637">
    <property type="protein sequence ID" value="CapteP226637"/>
    <property type="gene ID" value="CapteG226637"/>
</dbReference>
<organism evidence="2">
    <name type="scientific">Capitella teleta</name>
    <name type="common">Polychaete worm</name>
    <dbReference type="NCBI Taxonomy" id="283909"/>
    <lineage>
        <taxon>Eukaryota</taxon>
        <taxon>Metazoa</taxon>
        <taxon>Spiralia</taxon>
        <taxon>Lophotrochozoa</taxon>
        <taxon>Annelida</taxon>
        <taxon>Polychaeta</taxon>
        <taxon>Sedentaria</taxon>
        <taxon>Scolecida</taxon>
        <taxon>Capitellidae</taxon>
        <taxon>Capitella</taxon>
    </lineage>
</organism>
<feature type="compositionally biased region" description="Basic and acidic residues" evidence="1">
    <location>
        <begin position="892"/>
        <end position="905"/>
    </location>
</feature>
<dbReference type="HOGENOM" id="CLU_250692_0_0_1"/>
<dbReference type="InterPro" id="IPR015943">
    <property type="entry name" value="WD40/YVTN_repeat-like_dom_sf"/>
</dbReference>
<feature type="compositionally biased region" description="Polar residues" evidence="1">
    <location>
        <begin position="1084"/>
        <end position="1106"/>
    </location>
</feature>
<reference evidence="3" key="3">
    <citation type="submission" date="2015-06" db="UniProtKB">
        <authorList>
            <consortium name="EnsemblMetazoa"/>
        </authorList>
    </citation>
    <scope>IDENTIFICATION</scope>
</reference>
<feature type="compositionally biased region" description="Basic and acidic residues" evidence="1">
    <location>
        <begin position="1138"/>
        <end position="1155"/>
    </location>
</feature>
<feature type="region of interest" description="Disordered" evidence="1">
    <location>
        <begin position="27"/>
        <end position="51"/>
    </location>
</feature>
<feature type="compositionally biased region" description="Basic and acidic residues" evidence="1">
    <location>
        <begin position="959"/>
        <end position="980"/>
    </location>
</feature>
<feature type="compositionally biased region" description="Acidic residues" evidence="1">
    <location>
        <begin position="1199"/>
        <end position="1218"/>
    </location>
</feature>
<sequence length="1462" mass="164632">MDVDFVGSDERSVDSEEDEILERIQVQMERDSSQHSIASASQGADDDGDQRTSDKFTSILFGMQPKTIFEHRPKGTDIMGLTYNGRQREFIILDSKGITTWKNDGISPTASRNVTYPKYEYCLITNIIFAQKLNVYFALGKDFSLRILNKDFEETYHITSDMRSVLFMLFNPVKDELITGGIGGVRIWRYHQVACKTWNEIKPMANYQLDLKYELNNAEGQWVKRVDIDVNQEHIYCCSDTDLYAYDMDGNSLFTFKDLVVSSNGVLWMGLSESKQLYLGTMRGITLWSLNTICHFWAPARNRVTDLSLVQGEGKSTRVLAVGEDGSVRIFSRHSRKNLSTVLPPPSLSPLQTIVSVAYNRVVSVAYLLVNPREIWVYTTRTDPACRIAVWNILDIQQWFLKDELPGGEGGDAAEGASAKLLVQAEDVHRALEDPLGNESICACHCVCYLNSEAMMWTNEGFACPIRHTYLLFGMEDGRILFMDPVVRGKKYFDLRANKDPVIDIKHDKVNDSLLAHCKLGECVVIQVWSLPKLELQHEIACPLDVKSFLRLGSIIVTAHQSGHVRVHPLTSANSDPVSTKHRLAMATNLRDSPKADHPSPILGIECCPNLEIYVTCSAEGLIKIWEPDKILLTEITLDDGLSSVTFLNSNGDLLVGYKNHIFIIEHSKVCPSKDVNEESDERFEVESDIYEDPSVLFEGVTPPANPINLQSYLVPFEIEFSKDFLEGRNTIMPQIETAEEIDDQESGSEDGQSAAPTELYMSPMDTPRRSLSMIDMTLDRNTTHYELSLHMKAMLEGTGMYAPPSKPARKAVKMQKEKNGKDEAAKDSDGEEEFQEDPSLKMEFELPNFGISPGPTPSPSIPSTICTLSDLCVSEASVLIQGESSEEEDELNKKGDFTKTKTDTPEVGTKVVKPAKMEAEFPPRNTRHNLANFRLDRDELIERTKARIIVEKQQAAELKHEKDQMELKRQELLAKETSTKKPKKTRKDSQREASRLQEQLEAHAKKRLTGKRKKKKRDETERQELLEMNAATEESKLPSDQKQPDKSNLPIYGVTDVELPPKTSLTSGNKGGKMKGRDGATLAPTNLNDPIGTLTPNQTDPQSTLLPVDPPRSRLSSFSSNCKSVPVTKLYGEFYQKHSTETSSRENRRTDAQNRNDYFPRPPTDHLYPEFPKMAASASEIYLDRSYDPKVMGRSQQEEDDDDVDDDYHDKDADDDGATVPIARRKSILKCRTPNSQTDAASRTTTPSRVSFLDDTNSRTPLSGDGDDDPYFGDDSLLHELDPSLGVGLHGSHSLFSSHSYLDREYSPYTAYSDYGSEWTFPREEKKIIEPTNDAICMNTLKKGSVFSQVNQPPYVDTQAGLKAWRALCGTALSHDQKELAAQFQLLMQRYSRRNSCTRTTLLTLRLRFTIIGTLDDRLRTGRSWVTTRRQIPATLLSHMQDRFHPSTGLQTISSDPTDPQ</sequence>
<dbReference type="PANTHER" id="PTHR45532">
    <property type="entry name" value="WD REPEAT-CONTAINING PROTEIN 97"/>
    <property type="match status" value="1"/>
</dbReference>
<evidence type="ECO:0000313" key="2">
    <source>
        <dbReference type="EMBL" id="ELT88654.1"/>
    </source>
</evidence>
<dbReference type="SUPFAM" id="SSF50978">
    <property type="entry name" value="WD40 repeat-like"/>
    <property type="match status" value="2"/>
</dbReference>
<dbReference type="InterPro" id="IPR001680">
    <property type="entry name" value="WD40_rpt"/>
</dbReference>
<feature type="region of interest" description="Disordered" evidence="1">
    <location>
        <begin position="882"/>
        <end position="926"/>
    </location>
</feature>
<reference evidence="2 4" key="2">
    <citation type="journal article" date="2013" name="Nature">
        <title>Insights into bilaterian evolution from three spiralian genomes.</title>
        <authorList>
            <person name="Simakov O."/>
            <person name="Marletaz F."/>
            <person name="Cho S.J."/>
            <person name="Edsinger-Gonzales E."/>
            <person name="Havlak P."/>
            <person name="Hellsten U."/>
            <person name="Kuo D.H."/>
            <person name="Larsson T."/>
            <person name="Lv J."/>
            <person name="Arendt D."/>
            <person name="Savage R."/>
            <person name="Osoegawa K."/>
            <person name="de Jong P."/>
            <person name="Grimwood J."/>
            <person name="Chapman J.A."/>
            <person name="Shapiro H."/>
            <person name="Aerts A."/>
            <person name="Otillar R.P."/>
            <person name="Terry A.Y."/>
            <person name="Boore J.L."/>
            <person name="Grigoriev I.V."/>
            <person name="Lindberg D.R."/>
            <person name="Seaver E.C."/>
            <person name="Weisblat D.A."/>
            <person name="Putnam N.H."/>
            <person name="Rokhsar D.S."/>
        </authorList>
    </citation>
    <scope>NUCLEOTIDE SEQUENCE</scope>
    <source>
        <strain evidence="2 4">I ESC-2004</strain>
    </source>
</reference>
<evidence type="ECO:0000256" key="1">
    <source>
        <dbReference type="SAM" id="MobiDB-lite"/>
    </source>
</evidence>
<feature type="region of interest" description="Disordered" evidence="1">
    <location>
        <begin position="739"/>
        <end position="766"/>
    </location>
</feature>
<dbReference type="SMART" id="SM00320">
    <property type="entry name" value="WD40"/>
    <property type="match status" value="4"/>
</dbReference>
<feature type="compositionally biased region" description="Polar residues" evidence="1">
    <location>
        <begin position="1234"/>
        <end position="1262"/>
    </location>
</feature>
<accession>R7T5L2</accession>
<dbReference type="OrthoDB" id="6262491at2759"/>
<keyword evidence="4" id="KW-1185">Reference proteome</keyword>
<feature type="region of interest" description="Disordered" evidence="1">
    <location>
        <begin position="1192"/>
        <end position="1269"/>
    </location>
</feature>
<name>R7T5L2_CAPTE</name>
<feature type="compositionally biased region" description="Basic and acidic residues" evidence="1">
    <location>
        <begin position="1034"/>
        <end position="1046"/>
    </location>
</feature>
<feature type="region of interest" description="Disordered" evidence="1">
    <location>
        <begin position="959"/>
        <end position="1121"/>
    </location>
</feature>
<feature type="compositionally biased region" description="Basic and acidic residues" evidence="1">
    <location>
        <begin position="815"/>
        <end position="829"/>
    </location>
</feature>
<dbReference type="PANTHER" id="PTHR45532:SF3">
    <property type="match status" value="1"/>
</dbReference>
<reference evidence="4" key="1">
    <citation type="submission" date="2012-12" db="EMBL/GenBank/DDBJ databases">
        <authorList>
            <person name="Hellsten U."/>
            <person name="Grimwood J."/>
            <person name="Chapman J.A."/>
            <person name="Shapiro H."/>
            <person name="Aerts A."/>
            <person name="Otillar R.P."/>
            <person name="Terry A.Y."/>
            <person name="Boore J.L."/>
            <person name="Simakov O."/>
            <person name="Marletaz F."/>
            <person name="Cho S.-J."/>
            <person name="Edsinger-Gonzales E."/>
            <person name="Havlak P."/>
            <person name="Kuo D.-H."/>
            <person name="Larsson T."/>
            <person name="Lv J."/>
            <person name="Arendt D."/>
            <person name="Savage R."/>
            <person name="Osoegawa K."/>
            <person name="de Jong P."/>
            <person name="Lindberg D.R."/>
            <person name="Seaver E.C."/>
            <person name="Weisblat D.A."/>
            <person name="Putnam N.H."/>
            <person name="Grigoriev I.V."/>
            <person name="Rokhsar D.S."/>
        </authorList>
    </citation>
    <scope>NUCLEOTIDE SEQUENCE</scope>
    <source>
        <strain evidence="4">I ESC-2004</strain>
    </source>
</reference>
<evidence type="ECO:0000313" key="3">
    <source>
        <dbReference type="EnsemblMetazoa" id="CapteP226637"/>
    </source>
</evidence>
<gene>
    <name evidence="2" type="ORF">CAPTEDRAFT_226637</name>
</gene>
<dbReference type="EMBL" id="KB311748">
    <property type="protein sequence ID" value="ELT88654.1"/>
    <property type="molecule type" value="Genomic_DNA"/>
</dbReference>
<dbReference type="EMBL" id="AMQN01015265">
    <property type="status" value="NOT_ANNOTATED_CDS"/>
    <property type="molecule type" value="Genomic_DNA"/>
</dbReference>